<evidence type="ECO:0000256" key="2">
    <source>
        <dbReference type="ARBA" id="ARBA00023002"/>
    </source>
</evidence>
<dbReference type="GO" id="GO:0016491">
    <property type="term" value="F:oxidoreductase activity"/>
    <property type="evidence" value="ECO:0007669"/>
    <property type="project" value="UniProtKB-KW"/>
</dbReference>
<dbReference type="CDD" id="cd05233">
    <property type="entry name" value="SDR_c"/>
    <property type="match status" value="1"/>
</dbReference>
<proteinExistence type="inferred from homology"/>
<dbReference type="PANTHER" id="PTHR42760:SF115">
    <property type="entry name" value="3-OXOACYL-[ACYL-CARRIER-PROTEIN] REDUCTASE FABG"/>
    <property type="match status" value="1"/>
</dbReference>
<sequence>MGRLDGKVAIITGGEGSLGVATARVFVAEGARVMLVGLDLDRLQEAVIDLDGHIVSRRHRADGAASYIVGDVTDPAQVRAAVRATVERYGGLDVLFSNAGIAGVVAPVTDYPDDVFDRVLAVHVRGAFLLCKHALPVMSDGGSVIITSSVVGLTSDAGVSAYAAAKHAQVGLMRTLAKEVAHRGIRVNTIHPGPVDNTFQRSIEVAVTGASPERAAEMFDGHIPLRRHASPNEIARAVLFLAGDDSSFVTGSPLRVDGGMSI</sequence>
<dbReference type="EMBL" id="JBHSFN010000017">
    <property type="protein sequence ID" value="MFC4589649.1"/>
    <property type="molecule type" value="Genomic_DNA"/>
</dbReference>
<dbReference type="PRINTS" id="PR00080">
    <property type="entry name" value="SDRFAMILY"/>
</dbReference>
<name>A0ABV9ENS7_9ACTN</name>
<dbReference type="Pfam" id="PF13561">
    <property type="entry name" value="adh_short_C2"/>
    <property type="match status" value="1"/>
</dbReference>
<dbReference type="SUPFAM" id="SSF51735">
    <property type="entry name" value="NAD(P)-binding Rossmann-fold domains"/>
    <property type="match status" value="1"/>
</dbReference>
<dbReference type="PRINTS" id="PR00081">
    <property type="entry name" value="GDHRDH"/>
</dbReference>
<dbReference type="PANTHER" id="PTHR42760">
    <property type="entry name" value="SHORT-CHAIN DEHYDROGENASES/REDUCTASES FAMILY MEMBER"/>
    <property type="match status" value="1"/>
</dbReference>
<dbReference type="EC" id="1.1.1.-" evidence="3"/>
<evidence type="ECO:0000256" key="1">
    <source>
        <dbReference type="ARBA" id="ARBA00006484"/>
    </source>
</evidence>
<reference evidence="4" key="1">
    <citation type="journal article" date="2019" name="Int. J. Syst. Evol. Microbiol.">
        <title>The Global Catalogue of Microorganisms (GCM) 10K type strain sequencing project: providing services to taxonomists for standard genome sequencing and annotation.</title>
        <authorList>
            <consortium name="The Broad Institute Genomics Platform"/>
            <consortium name="The Broad Institute Genome Sequencing Center for Infectious Disease"/>
            <person name="Wu L."/>
            <person name="Ma J."/>
        </authorList>
    </citation>
    <scope>NUCLEOTIDE SEQUENCE [LARGE SCALE GENOMIC DNA]</scope>
    <source>
        <strain evidence="4">CCUG 49560</strain>
    </source>
</reference>
<comment type="similarity">
    <text evidence="1">Belongs to the short-chain dehydrogenases/reductases (SDR) family.</text>
</comment>
<accession>A0ABV9ENS7</accession>
<evidence type="ECO:0000313" key="4">
    <source>
        <dbReference type="Proteomes" id="UP001595891"/>
    </source>
</evidence>
<dbReference type="Gene3D" id="3.40.50.720">
    <property type="entry name" value="NAD(P)-binding Rossmann-like Domain"/>
    <property type="match status" value="1"/>
</dbReference>
<protein>
    <submittedName>
        <fullName evidence="3">SDR family NAD(P)-dependent oxidoreductase</fullName>
        <ecNumber evidence="3">1.1.1.-</ecNumber>
    </submittedName>
</protein>
<comment type="caution">
    <text evidence="3">The sequence shown here is derived from an EMBL/GenBank/DDBJ whole genome shotgun (WGS) entry which is preliminary data.</text>
</comment>
<dbReference type="Proteomes" id="UP001595891">
    <property type="component" value="Unassembled WGS sequence"/>
</dbReference>
<dbReference type="InterPro" id="IPR002347">
    <property type="entry name" value="SDR_fam"/>
</dbReference>
<organism evidence="3 4">
    <name type="scientific">Sphaerisporangium corydalis</name>
    <dbReference type="NCBI Taxonomy" id="1441875"/>
    <lineage>
        <taxon>Bacteria</taxon>
        <taxon>Bacillati</taxon>
        <taxon>Actinomycetota</taxon>
        <taxon>Actinomycetes</taxon>
        <taxon>Streptosporangiales</taxon>
        <taxon>Streptosporangiaceae</taxon>
        <taxon>Sphaerisporangium</taxon>
    </lineage>
</organism>
<dbReference type="InterPro" id="IPR036291">
    <property type="entry name" value="NAD(P)-bd_dom_sf"/>
</dbReference>
<keyword evidence="2 3" id="KW-0560">Oxidoreductase</keyword>
<evidence type="ECO:0000313" key="3">
    <source>
        <dbReference type="EMBL" id="MFC4589649.1"/>
    </source>
</evidence>
<keyword evidence="4" id="KW-1185">Reference proteome</keyword>
<dbReference type="RefSeq" id="WP_262849697.1">
    <property type="nucleotide sequence ID" value="NZ_JANZYP010000089.1"/>
</dbReference>
<gene>
    <name evidence="3" type="ORF">ACFO8L_26420</name>
</gene>